<dbReference type="InterPro" id="IPR051206">
    <property type="entry name" value="NAMLAA_amidase_2"/>
</dbReference>
<dbReference type="GO" id="GO:0071555">
    <property type="term" value="P:cell wall organization"/>
    <property type="evidence" value="ECO:0007669"/>
    <property type="project" value="UniProtKB-KW"/>
</dbReference>
<dbReference type="InterPro" id="IPR002502">
    <property type="entry name" value="Amidase_domain"/>
</dbReference>
<comment type="catalytic activity">
    <reaction evidence="1">
        <text>Hydrolyzes the link between N-acetylmuramoyl residues and L-amino acid residues in certain cell-wall glycopeptides.</text>
        <dbReference type="EC" id="3.5.1.28"/>
    </reaction>
</comment>
<keyword evidence="8" id="KW-1185">Reference proteome</keyword>
<dbReference type="EC" id="3.5.1.28" evidence="2"/>
<organism evidence="7 8">
    <name type="scientific">Tautonia sociabilis</name>
    <dbReference type="NCBI Taxonomy" id="2080755"/>
    <lineage>
        <taxon>Bacteria</taxon>
        <taxon>Pseudomonadati</taxon>
        <taxon>Planctomycetota</taxon>
        <taxon>Planctomycetia</taxon>
        <taxon>Isosphaerales</taxon>
        <taxon>Isosphaeraceae</taxon>
        <taxon>Tautonia</taxon>
    </lineage>
</organism>
<evidence type="ECO:0000313" key="8">
    <source>
        <dbReference type="Proteomes" id="UP000280296"/>
    </source>
</evidence>
<proteinExistence type="predicted"/>
<reference evidence="7 8" key="1">
    <citation type="submission" date="2018-12" db="EMBL/GenBank/DDBJ databases">
        <authorList>
            <person name="Toschakov S.V."/>
        </authorList>
    </citation>
    <scope>NUCLEOTIDE SEQUENCE [LARGE SCALE GENOMIC DNA]</scope>
    <source>
        <strain evidence="7 8">GM2012</strain>
    </source>
</reference>
<dbReference type="InterPro" id="IPR036505">
    <property type="entry name" value="Amidase/PGRP_sf"/>
</dbReference>
<feature type="region of interest" description="Disordered" evidence="5">
    <location>
        <begin position="353"/>
        <end position="374"/>
    </location>
</feature>
<dbReference type="SUPFAM" id="SSF55846">
    <property type="entry name" value="N-acetylmuramoyl-L-alanine amidase-like"/>
    <property type="match status" value="1"/>
</dbReference>
<feature type="compositionally biased region" description="Basic and acidic residues" evidence="5">
    <location>
        <begin position="359"/>
        <end position="374"/>
    </location>
</feature>
<gene>
    <name evidence="7" type="ORF">TsocGM_14245</name>
</gene>
<dbReference type="PANTHER" id="PTHR30417">
    <property type="entry name" value="N-ACETYLMURAMOYL-L-ALANINE AMIDASE AMID"/>
    <property type="match status" value="1"/>
</dbReference>
<dbReference type="Gene3D" id="3.40.80.10">
    <property type="entry name" value="Peptidoglycan recognition protein-like"/>
    <property type="match status" value="1"/>
</dbReference>
<evidence type="ECO:0000313" key="7">
    <source>
        <dbReference type="EMBL" id="RUL87091.1"/>
    </source>
</evidence>
<dbReference type="Pfam" id="PF01510">
    <property type="entry name" value="Amidase_2"/>
    <property type="match status" value="1"/>
</dbReference>
<evidence type="ECO:0000256" key="4">
    <source>
        <dbReference type="ARBA" id="ARBA00023316"/>
    </source>
</evidence>
<protein>
    <recommendedName>
        <fullName evidence="2">N-acetylmuramoyl-L-alanine amidase</fullName>
        <ecNumber evidence="2">3.5.1.28</ecNumber>
    </recommendedName>
</protein>
<evidence type="ECO:0000256" key="2">
    <source>
        <dbReference type="ARBA" id="ARBA00011901"/>
    </source>
</evidence>
<feature type="domain" description="N-acetylmuramoyl-L-alanine amidase" evidence="6">
    <location>
        <begin position="143"/>
        <end position="340"/>
    </location>
</feature>
<sequence>MRIPCWSSRRPGAILALFPRSGLLSILALALVPVATARGQDSAPPPTPIRPGTPLERTGDEIIVCGQLFHTTAPVVLWTDPGGYDAYRVERRFVPLDQAGWRESEAAGLRSPVRFGLRGDRLTPDQVEQVRGGGWSLPLLQQVVDQFVIHYDVAGTSRTCFKVLHDLRGLSVHFMLDVDGTIYQTMDLKEAAYHATIANRRSIGIEIANMGAYPPGRAEALDRWYEKGPDGVTRLTIPGGAEAAGVRNLDASFLPDRPEPVVGTVRGMELVQYDLTPEQYDSLTRLTASLCTIFPKLECDYPRDASGNLITDTLSREDWESYRGLLGHYHVQTNKVDPGPAFQWDRVIEGARALMDPSPARERDEAGGSDAEGR</sequence>
<evidence type="ECO:0000259" key="6">
    <source>
        <dbReference type="Pfam" id="PF01510"/>
    </source>
</evidence>
<dbReference type="PANTHER" id="PTHR30417:SF1">
    <property type="entry name" value="N-ACETYLMURAMOYL-L-ALANINE AMIDASE AMID"/>
    <property type="match status" value="1"/>
</dbReference>
<dbReference type="CDD" id="cd06583">
    <property type="entry name" value="PGRP"/>
    <property type="match status" value="1"/>
</dbReference>
<dbReference type="EMBL" id="RYZH01000026">
    <property type="protein sequence ID" value="RUL87091.1"/>
    <property type="molecule type" value="Genomic_DNA"/>
</dbReference>
<reference evidence="7 8" key="2">
    <citation type="submission" date="2019-01" db="EMBL/GenBank/DDBJ databases">
        <title>Tautonia sociabilis, a novel thermotolerant planctomycete of Isosphaeraceae family, isolated from a 4000 m deep subterranean habitat.</title>
        <authorList>
            <person name="Kovaleva O.L."/>
            <person name="Elcheninov A.G."/>
            <person name="Van Heerden E."/>
            <person name="Toshchakov S.V."/>
            <person name="Novikov A."/>
            <person name="Bonch-Osmolovskaya E.A."/>
            <person name="Kublanov I.V."/>
        </authorList>
    </citation>
    <scope>NUCLEOTIDE SEQUENCE [LARGE SCALE GENOMIC DNA]</scope>
    <source>
        <strain evidence="7 8">GM2012</strain>
    </source>
</reference>
<accession>A0A432MIA7</accession>
<evidence type="ECO:0000256" key="5">
    <source>
        <dbReference type="SAM" id="MobiDB-lite"/>
    </source>
</evidence>
<keyword evidence="3" id="KW-0378">Hydrolase</keyword>
<dbReference type="GO" id="GO:0008745">
    <property type="term" value="F:N-acetylmuramoyl-L-alanine amidase activity"/>
    <property type="evidence" value="ECO:0007669"/>
    <property type="project" value="UniProtKB-EC"/>
</dbReference>
<dbReference type="RefSeq" id="WP_126726135.1">
    <property type="nucleotide sequence ID" value="NZ_RYZH01000026.1"/>
</dbReference>
<dbReference type="Proteomes" id="UP000280296">
    <property type="component" value="Unassembled WGS sequence"/>
</dbReference>
<keyword evidence="4" id="KW-0961">Cell wall biogenesis/degradation</keyword>
<dbReference type="GO" id="GO:0009253">
    <property type="term" value="P:peptidoglycan catabolic process"/>
    <property type="evidence" value="ECO:0007669"/>
    <property type="project" value="InterPro"/>
</dbReference>
<dbReference type="OrthoDB" id="9794842at2"/>
<dbReference type="GO" id="GO:0009254">
    <property type="term" value="P:peptidoglycan turnover"/>
    <property type="evidence" value="ECO:0007669"/>
    <property type="project" value="TreeGrafter"/>
</dbReference>
<dbReference type="AlphaFoldDB" id="A0A432MIA7"/>
<evidence type="ECO:0000256" key="1">
    <source>
        <dbReference type="ARBA" id="ARBA00001561"/>
    </source>
</evidence>
<comment type="caution">
    <text evidence="7">The sequence shown here is derived from an EMBL/GenBank/DDBJ whole genome shotgun (WGS) entry which is preliminary data.</text>
</comment>
<name>A0A432MIA7_9BACT</name>
<evidence type="ECO:0000256" key="3">
    <source>
        <dbReference type="ARBA" id="ARBA00022801"/>
    </source>
</evidence>